<dbReference type="Pfam" id="PF14863">
    <property type="entry name" value="Alkyl_sulf_dimr"/>
    <property type="match status" value="1"/>
</dbReference>
<protein>
    <submittedName>
        <fullName evidence="4">MBL fold metallo-hydrolase</fullName>
    </submittedName>
</protein>
<gene>
    <name evidence="4" type="ORF">ISQ63_01325</name>
</gene>
<dbReference type="EMBL" id="JADHQC010000003">
    <property type="protein sequence ID" value="MBL6811506.1"/>
    <property type="molecule type" value="Genomic_DNA"/>
</dbReference>
<dbReference type="Proteomes" id="UP000744438">
    <property type="component" value="Unassembled WGS sequence"/>
</dbReference>
<evidence type="ECO:0000256" key="1">
    <source>
        <dbReference type="SAM" id="MobiDB-lite"/>
    </source>
</evidence>
<feature type="region of interest" description="Disordered" evidence="1">
    <location>
        <begin position="1"/>
        <end position="23"/>
    </location>
</feature>
<dbReference type="AlphaFoldDB" id="A0A937HYI0"/>
<evidence type="ECO:0000259" key="3">
    <source>
        <dbReference type="Pfam" id="PF14863"/>
    </source>
</evidence>
<reference evidence="4" key="1">
    <citation type="submission" date="2020-10" db="EMBL/GenBank/DDBJ databases">
        <title>Microbiome of the Black Sea water column analyzed by genome centric metagenomics.</title>
        <authorList>
            <person name="Cabello-Yeves P.J."/>
            <person name="Callieri C."/>
            <person name="Picazo A."/>
            <person name="Mehrshad M."/>
            <person name="Haro-Moreno J.M."/>
            <person name="Roda-Garcia J."/>
            <person name="Dzembekova N."/>
            <person name="Slabakova V."/>
            <person name="Slabakova N."/>
            <person name="Moncheva S."/>
            <person name="Rodriguez-Valera F."/>
        </authorList>
    </citation>
    <scope>NUCLEOTIDE SEQUENCE</scope>
    <source>
        <strain evidence="4">BS307-5m-G49</strain>
    </source>
</reference>
<dbReference type="GO" id="GO:0018741">
    <property type="term" value="F:linear primary-alkylsulfatase activity"/>
    <property type="evidence" value="ECO:0007669"/>
    <property type="project" value="InterPro"/>
</dbReference>
<dbReference type="CDD" id="cd07710">
    <property type="entry name" value="arylsulfatase_Sdsa1-like_MBL-fold"/>
    <property type="match status" value="1"/>
</dbReference>
<dbReference type="SUPFAM" id="SSF56281">
    <property type="entry name" value="Metallo-hydrolase/oxidoreductase"/>
    <property type="match status" value="1"/>
</dbReference>
<feature type="domain" description="Metallo-beta-lactamase" evidence="2">
    <location>
        <begin position="49"/>
        <end position="139"/>
    </location>
</feature>
<dbReference type="InterPro" id="IPR052195">
    <property type="entry name" value="Bact_Alkyl/Aryl-Sulfatase"/>
</dbReference>
<sequence length="557" mass="62589">MSLEDSFKPGVTQIGPKGQLAHPTTLEHSKRLEKKLYKVGNNAWSLIGNGLSNQSFVEGPEGLICIDTGESNQEMAAALKEVRKETQAPVVACIYTHFHYVGGTQTLVDENKNLAIWGHDGIQANLDRFGGEVAPRVTRGLAHQFATSMPQEGPDGIVNLGLGNFFRNPEHAPFTNGYVPPKHTFIEPTKAKIAGLKVEFFPAPSDATDSITIWFPDLKLAINNLLWPVLFNVFAIRGEEYRDPRIMMKGLDELAELEAENLIGAHGPPFSGQEEIKKIIINYRDTLQFLWDQTARCANKGLTLNEAVSTIKLPTHFQDHYTTQQLYGVVEHHVRQIYSGLFGWFDEDEANLFPVPSPERSVRLIKGFGGIEKVRAIIDSSLEEEDFRWAIELSSWLVRSNLNAQGIADAGELEDRKRLAAALRGVAYTTSAANIRNWCITRALELDESLNLSRFRKHRFNKRELERRTPIDSLKLLRVLLIPEKADAYTQTLHFNFSDDENIFYSIRNSVAVIDKKSEGSLSLNLSSDTWYDLLSMKKTLSEADEEALIDMSNSDE</sequence>
<feature type="domain" description="Alkyl sulfatase dimerisation" evidence="3">
    <location>
        <begin position="303"/>
        <end position="447"/>
    </location>
</feature>
<evidence type="ECO:0000313" key="4">
    <source>
        <dbReference type="EMBL" id="MBL6811506.1"/>
    </source>
</evidence>
<evidence type="ECO:0000259" key="2">
    <source>
        <dbReference type="Pfam" id="PF00753"/>
    </source>
</evidence>
<dbReference type="InterPro" id="IPR036866">
    <property type="entry name" value="RibonucZ/Hydroxyglut_hydro"/>
</dbReference>
<dbReference type="GO" id="GO:0046983">
    <property type="term" value="F:protein dimerization activity"/>
    <property type="evidence" value="ECO:0007669"/>
    <property type="project" value="InterPro"/>
</dbReference>
<dbReference type="GO" id="GO:0018909">
    <property type="term" value="P:dodecyl sulfate metabolic process"/>
    <property type="evidence" value="ECO:0007669"/>
    <property type="project" value="InterPro"/>
</dbReference>
<evidence type="ECO:0000313" key="5">
    <source>
        <dbReference type="Proteomes" id="UP000744438"/>
    </source>
</evidence>
<feature type="non-terminal residue" evidence="4">
    <location>
        <position position="557"/>
    </location>
</feature>
<proteinExistence type="predicted"/>
<dbReference type="InterPro" id="IPR036527">
    <property type="entry name" value="SCP2_sterol-bd_dom_sf"/>
</dbReference>
<accession>A0A937HYI0</accession>
<comment type="caution">
    <text evidence="4">The sequence shown here is derived from an EMBL/GenBank/DDBJ whole genome shotgun (WGS) entry which is preliminary data.</text>
</comment>
<dbReference type="Gene3D" id="3.30.1050.10">
    <property type="entry name" value="SCP2 sterol-binding domain"/>
    <property type="match status" value="1"/>
</dbReference>
<dbReference type="Gene3D" id="3.60.15.30">
    <property type="entry name" value="Metallo-beta-lactamase domain"/>
    <property type="match status" value="1"/>
</dbReference>
<dbReference type="InterPro" id="IPR001279">
    <property type="entry name" value="Metallo-B-lactamas"/>
</dbReference>
<dbReference type="InterPro" id="IPR044097">
    <property type="entry name" value="Bds1/SdsA1_MBL-fold"/>
</dbReference>
<dbReference type="PANTHER" id="PTHR43223">
    <property type="entry name" value="ALKYL/ARYL-SULFATASE"/>
    <property type="match status" value="1"/>
</dbReference>
<dbReference type="Gene3D" id="1.25.40.880">
    <property type="entry name" value="Alkyl sulfatase, dimerisation domain"/>
    <property type="match status" value="1"/>
</dbReference>
<dbReference type="Pfam" id="PF00753">
    <property type="entry name" value="Lactamase_B"/>
    <property type="match status" value="1"/>
</dbReference>
<organism evidence="4 5">
    <name type="scientific">SAR86 cluster bacterium</name>
    <dbReference type="NCBI Taxonomy" id="2030880"/>
    <lineage>
        <taxon>Bacteria</taxon>
        <taxon>Pseudomonadati</taxon>
        <taxon>Pseudomonadota</taxon>
        <taxon>Gammaproteobacteria</taxon>
        <taxon>SAR86 cluster</taxon>
    </lineage>
</organism>
<name>A0A937HYI0_9GAMM</name>
<dbReference type="InterPro" id="IPR038536">
    <property type="entry name" value="Alkyl/aryl-sulf_dimr_sf"/>
</dbReference>
<dbReference type="PANTHER" id="PTHR43223:SF2">
    <property type="entry name" value="METALLO-BETA-LACTAMASE DOMAIN-CONTAINING PROTEIN"/>
    <property type="match status" value="1"/>
</dbReference>
<dbReference type="InterPro" id="IPR029228">
    <property type="entry name" value="Alkyl_sulf_dimr"/>
</dbReference>